<dbReference type="GO" id="GO:0005509">
    <property type="term" value="F:calcium ion binding"/>
    <property type="evidence" value="ECO:0007669"/>
    <property type="project" value="InterPro"/>
</dbReference>
<proteinExistence type="predicted"/>
<organism evidence="1">
    <name type="scientific">Arion vulgaris</name>
    <dbReference type="NCBI Taxonomy" id="1028688"/>
    <lineage>
        <taxon>Eukaryota</taxon>
        <taxon>Metazoa</taxon>
        <taxon>Spiralia</taxon>
        <taxon>Lophotrochozoa</taxon>
        <taxon>Mollusca</taxon>
        <taxon>Gastropoda</taxon>
        <taxon>Heterobranchia</taxon>
        <taxon>Euthyneura</taxon>
        <taxon>Panpulmonata</taxon>
        <taxon>Eupulmonata</taxon>
        <taxon>Stylommatophora</taxon>
        <taxon>Helicina</taxon>
        <taxon>Arionoidea</taxon>
        <taxon>Arionidae</taxon>
        <taxon>Arion</taxon>
    </lineage>
</organism>
<dbReference type="Gene3D" id="2.60.40.60">
    <property type="entry name" value="Cadherins"/>
    <property type="match status" value="1"/>
</dbReference>
<accession>A0A0B6YLQ7</accession>
<dbReference type="EMBL" id="HACG01009856">
    <property type="protein sequence ID" value="CEK56721.1"/>
    <property type="molecule type" value="Transcribed_RNA"/>
</dbReference>
<dbReference type="AlphaFoldDB" id="A0A0B6YLQ7"/>
<feature type="non-terminal residue" evidence="1">
    <location>
        <position position="1"/>
    </location>
</feature>
<dbReference type="SUPFAM" id="SSF49313">
    <property type="entry name" value="Cadherin-like"/>
    <property type="match status" value="1"/>
</dbReference>
<name>A0A0B6YLQ7_9EUPU</name>
<feature type="non-terminal residue" evidence="1">
    <location>
        <position position="190"/>
    </location>
</feature>
<dbReference type="GO" id="GO:0016020">
    <property type="term" value="C:membrane"/>
    <property type="evidence" value="ECO:0007669"/>
    <property type="project" value="InterPro"/>
</dbReference>
<evidence type="ECO:0000313" key="1">
    <source>
        <dbReference type="EMBL" id="CEK56721.1"/>
    </source>
</evidence>
<reference evidence="1" key="1">
    <citation type="submission" date="2014-12" db="EMBL/GenBank/DDBJ databases">
        <title>Insight into the proteome of Arion vulgaris.</title>
        <authorList>
            <person name="Aradska J."/>
            <person name="Bulat T."/>
            <person name="Smidak R."/>
            <person name="Sarate P."/>
            <person name="Gangsoo J."/>
            <person name="Sialana F."/>
            <person name="Bilban M."/>
            <person name="Lubec G."/>
        </authorList>
    </citation>
    <scope>NUCLEOTIDE SEQUENCE</scope>
    <source>
        <tissue evidence="1">Skin</tissue>
    </source>
</reference>
<dbReference type="InterPro" id="IPR015919">
    <property type="entry name" value="Cadherin-like_sf"/>
</dbReference>
<protein>
    <recommendedName>
        <fullName evidence="2">Cadherin domain-containing protein</fullName>
    </recommendedName>
</protein>
<gene>
    <name evidence="1" type="primary">ORF28355</name>
</gene>
<dbReference type="CDD" id="cd11304">
    <property type="entry name" value="Cadherin_repeat"/>
    <property type="match status" value="1"/>
</dbReference>
<evidence type="ECO:0008006" key="2">
    <source>
        <dbReference type="Google" id="ProtNLM"/>
    </source>
</evidence>
<sequence length="190" mass="20672">LVVTLSVQETQNKVLDVIGCTGTNGSQLKVSLASVDPKTGSCAQCFQVLNCSSDWCLRYIPNVGTLNIGKDPVYSLNITCQNTIGDKISWITEVRLTTNSPPTFNNSGPFANITVQKTRGVKAGQVIYAVKASDADGDYLHYRMNIKPDNGNFEIGEYDGAIKAINDLSQECIPAVTFEVFVTDKINREV</sequence>